<dbReference type="GO" id="GO:0016887">
    <property type="term" value="F:ATP hydrolysis activity"/>
    <property type="evidence" value="ECO:0007669"/>
    <property type="project" value="InterPro"/>
</dbReference>
<name>A0A1B7HGE2_9ENTR</name>
<reference evidence="3 4" key="1">
    <citation type="submission" date="2016-04" db="EMBL/GenBank/DDBJ databases">
        <title>ATOL: Assembling a taxonomically balanced genome-scale reconstruction of the evolutionary history of the Enterobacteriaceae.</title>
        <authorList>
            <person name="Plunkett G.III."/>
            <person name="Neeno-Eckwall E.C."/>
            <person name="Glasner J.D."/>
            <person name="Perna N.T."/>
        </authorList>
    </citation>
    <scope>NUCLEOTIDE SEQUENCE [LARGE SCALE GENOMIC DNA]</scope>
    <source>
        <strain evidence="3 4">ATCC 51607</strain>
    </source>
</reference>
<dbReference type="EMBL" id="LXEO01000070">
    <property type="protein sequence ID" value="OAT14680.1"/>
    <property type="molecule type" value="Genomic_DNA"/>
</dbReference>
<dbReference type="PANTHER" id="PTHR30486:SF6">
    <property type="entry name" value="TYPE IV PILUS RETRACTATION ATPASE PILT"/>
    <property type="match status" value="1"/>
</dbReference>
<accession>A0A1B7HGE2</accession>
<dbReference type="AlphaFoldDB" id="A0A1B7HGE2"/>
<dbReference type="PATRIC" id="fig|1354255.3.peg.4496"/>
<dbReference type="NCBIfam" id="TIGR02525">
    <property type="entry name" value="plasmid_TraJ"/>
    <property type="match status" value="1"/>
</dbReference>
<dbReference type="Proteomes" id="UP000078286">
    <property type="component" value="Unassembled WGS sequence"/>
</dbReference>
<evidence type="ECO:0000259" key="2">
    <source>
        <dbReference type="Pfam" id="PF00437"/>
    </source>
</evidence>
<protein>
    <submittedName>
        <fullName evidence="3">PilT family twitching motility protein</fullName>
    </submittedName>
</protein>
<comment type="similarity">
    <text evidence="1">Belongs to the GSP E family.</text>
</comment>
<dbReference type="InterPro" id="IPR050921">
    <property type="entry name" value="T4SS_GSP_E_ATPase"/>
</dbReference>
<comment type="caution">
    <text evidence="3">The sequence shown here is derived from an EMBL/GenBank/DDBJ whole genome shotgun (WGS) entry which is preliminary data.</text>
</comment>
<organism evidence="3 4">
    <name type="scientific">Buttiauxella noackiae ATCC 51607</name>
    <dbReference type="NCBI Taxonomy" id="1354255"/>
    <lineage>
        <taxon>Bacteria</taxon>
        <taxon>Pseudomonadati</taxon>
        <taxon>Pseudomonadota</taxon>
        <taxon>Gammaproteobacteria</taxon>
        <taxon>Enterobacterales</taxon>
        <taxon>Enterobacteriaceae</taxon>
        <taxon>Buttiauxella</taxon>
    </lineage>
</organism>
<evidence type="ECO:0000313" key="3">
    <source>
        <dbReference type="EMBL" id="OAT14680.1"/>
    </source>
</evidence>
<dbReference type="InterPro" id="IPR013364">
    <property type="entry name" value="ATPase_plasmid-transfer_TraJ"/>
</dbReference>
<evidence type="ECO:0000313" key="4">
    <source>
        <dbReference type="Proteomes" id="UP000078286"/>
    </source>
</evidence>
<dbReference type="InterPro" id="IPR001482">
    <property type="entry name" value="T2SS/T4SS_dom"/>
</dbReference>
<dbReference type="Gene3D" id="3.30.450.90">
    <property type="match status" value="1"/>
</dbReference>
<evidence type="ECO:0000256" key="1">
    <source>
        <dbReference type="ARBA" id="ARBA00006611"/>
    </source>
</evidence>
<keyword evidence="4" id="KW-1185">Reference proteome</keyword>
<dbReference type="SUPFAM" id="SSF52540">
    <property type="entry name" value="P-loop containing nucleoside triphosphate hydrolases"/>
    <property type="match status" value="1"/>
</dbReference>
<dbReference type="RefSeq" id="WP_064556381.1">
    <property type="nucleotide sequence ID" value="NZ_LXEO01000070.1"/>
</dbReference>
<feature type="domain" description="Bacterial type II secretion system protein E" evidence="2">
    <location>
        <begin position="151"/>
        <end position="308"/>
    </location>
</feature>
<dbReference type="Pfam" id="PF00437">
    <property type="entry name" value="T2SSE"/>
    <property type="match status" value="1"/>
</dbReference>
<sequence length="386" mass="43145">MTFESFDFHAHGGLNSETFCQFLVHCARHNVSDIFIQGGGPLVVDVYGRKVRASVFRVEPPQLQRLMDEVFSEQIKGELKAGRGIDRTLQLTGDMAQRHGLARGERLRFRCNFVQATIGDYDTVPALTLRTIPTAIPALESLGLEADLFPYLLPHKGIGLVVGETGSGKSTLLAAIYQYCALNDPDRKIVTAEDPIEFLLNFPGAVLMPEQSEIGRDIPTFAEHLRLTLRRAPGVIGVGEIRDPETLSGAVMNGQSGHLCLSTMHTNSPGETIPRALMLVPEGQREAMAGNLLSNLQYVIAQRLLRTTNGKRQAVREYLVFDDHVRHELGKLPYTQWRNWIDNHLAGLGRRMSDIAWRLYREAQIDRRELLTVISAREIARREATT</sequence>
<dbReference type="Gene3D" id="3.40.50.300">
    <property type="entry name" value="P-loop containing nucleotide triphosphate hydrolases"/>
    <property type="match status" value="1"/>
</dbReference>
<dbReference type="PANTHER" id="PTHR30486">
    <property type="entry name" value="TWITCHING MOTILITY PROTEIN PILT"/>
    <property type="match status" value="1"/>
</dbReference>
<dbReference type="InterPro" id="IPR027417">
    <property type="entry name" value="P-loop_NTPase"/>
</dbReference>
<proteinExistence type="inferred from homology"/>
<gene>
    <name evidence="3" type="ORF">M979_4366</name>
</gene>